<dbReference type="SUPFAM" id="SSF50494">
    <property type="entry name" value="Trypsin-like serine proteases"/>
    <property type="match status" value="1"/>
</dbReference>
<dbReference type="Gene3D" id="2.60.40.10">
    <property type="entry name" value="Immunoglobulins"/>
    <property type="match status" value="1"/>
</dbReference>
<sequence length="1018" mass="108728">MKRLATLLLVLAATIPASPAASQKLVPTRIAQPVVASGPKSNTTAREQVVFSQVVDVGKAPWVRVFLQSTVLKGGSYVRITSLADGSSQRLDARQLGEWNYSTLRFRGGTVKVELVAGPRTSGNSVTVSQVKAGVGPNRAGPPEIQKVCGNVDSRRRSFHPAVARLTIDYKDGSSAFGTGWIIEEHDNLKKPEQHCMLSAGHNFEGAIGGIVEFDVPLSDADCAPNSSDARHTFPIQMGSVDFRLNGPGDDWAVFFPGRNENGETAFEVQNAAVTVSPVVAVGTRICKYGYGVVGLGSANPDSNFCACDTNVIDNRQRLNLAQTRSCGTVLAVNGPNDPDLKSNSVDIVHDLDTCGGDSGGLITLESDSTVAVAIHITGSCNGANNQNGATGLDNPRLQEAIRACEDNFPAPPGTPVVLDTLVVQIREKFGVKGGEDDTVAVPVGHGVVPGFVVLKEDKFHSDDDPANWSDVLWFPPLDSVAILISDPAGAEGFSDAILAPFGLSVDLINHGNTRYIAEQRRFTQYDCFDTTGAVAIYRIYSDVDTLLPGTPLNGDTSVVRIREEFGSKNDPVTWARLPGPVQPGYLVLVEPDATGPVDDPRGWSDVVDFGAAAGFAAMVSDADGGGPGITDQDLAPLGITLRNIAEGNTWFVVEDRPFVFYKVFNPYLRNPIPTTYYAIYSDQDTLPPGAPLPGTHGFRAGLAENFPDPQEPRVGAGLPGPGVQPGFVVLLEDSTAAPEDSTNWSDIVWYPPAPLPPQMIMVSDRECPAGGECGIAPSDLAALGFTFRNVREGNTVYLVERIPFNVYPAINFATGDTARYEFTSDIPEPTPVQFGNVIVESGYGYVDVRWQTILTTAEKFRVMRAASAGGDYQAVGADIEPQGRTSFVYHDVSVQAGAEYYYKIGYLDSGKWGYTTPLRALTPAQAIFAVRGIIPNPTPGATRVDFEVPSAGRALVEIYNVAGERVKTLLNGAVKAGPNSVTWDGRSSKGNLTPPGTYFVRLTVGDQRRSAKISVTR</sequence>
<dbReference type="InterPro" id="IPR009003">
    <property type="entry name" value="Peptidase_S1_PA"/>
</dbReference>
<dbReference type="InterPro" id="IPR013783">
    <property type="entry name" value="Ig-like_fold"/>
</dbReference>
<dbReference type="Pfam" id="PF13860">
    <property type="entry name" value="FlgD_ig"/>
    <property type="match status" value="1"/>
</dbReference>
<keyword evidence="1" id="KW-0732">Signal</keyword>
<feature type="chain" id="PRO_5021785766" evidence="1">
    <location>
        <begin position="21"/>
        <end position="1018"/>
    </location>
</feature>
<dbReference type="Proteomes" id="UP000317716">
    <property type="component" value="Unassembled WGS sequence"/>
</dbReference>
<feature type="signal peptide" evidence="1">
    <location>
        <begin position="1"/>
        <end position="20"/>
    </location>
</feature>
<comment type="caution">
    <text evidence="3">The sequence shown here is derived from an EMBL/GenBank/DDBJ whole genome shotgun (WGS) entry which is preliminary data.</text>
</comment>
<evidence type="ECO:0000259" key="2">
    <source>
        <dbReference type="Pfam" id="PF13860"/>
    </source>
</evidence>
<evidence type="ECO:0000256" key="1">
    <source>
        <dbReference type="SAM" id="SignalP"/>
    </source>
</evidence>
<dbReference type="AlphaFoldDB" id="A0A538SEG0"/>
<feature type="domain" description="FlgD/Vpr Ig-like" evidence="2">
    <location>
        <begin position="944"/>
        <end position="1004"/>
    </location>
</feature>
<evidence type="ECO:0000313" key="3">
    <source>
        <dbReference type="EMBL" id="TMQ49740.1"/>
    </source>
</evidence>
<dbReference type="EMBL" id="VBOS01000441">
    <property type="protein sequence ID" value="TMQ49740.1"/>
    <property type="molecule type" value="Genomic_DNA"/>
</dbReference>
<reference evidence="3 4" key="1">
    <citation type="journal article" date="2019" name="Nat. Microbiol.">
        <title>Mediterranean grassland soil C-N compound turnover is dependent on rainfall and depth, and is mediated by genomically divergent microorganisms.</title>
        <authorList>
            <person name="Diamond S."/>
            <person name="Andeer P.F."/>
            <person name="Li Z."/>
            <person name="Crits-Christoph A."/>
            <person name="Burstein D."/>
            <person name="Anantharaman K."/>
            <person name="Lane K.R."/>
            <person name="Thomas B.C."/>
            <person name="Pan C."/>
            <person name="Northen T.R."/>
            <person name="Banfield J.F."/>
        </authorList>
    </citation>
    <scope>NUCLEOTIDE SEQUENCE [LARGE SCALE GENOMIC DNA]</scope>
    <source>
        <strain evidence="3">WS_2</strain>
    </source>
</reference>
<evidence type="ECO:0000313" key="4">
    <source>
        <dbReference type="Proteomes" id="UP000317716"/>
    </source>
</evidence>
<accession>A0A538SEG0</accession>
<dbReference type="NCBIfam" id="TIGR04183">
    <property type="entry name" value="Por_Secre_tail"/>
    <property type="match status" value="1"/>
</dbReference>
<gene>
    <name evidence="3" type="ORF">E6K72_12105</name>
</gene>
<protein>
    <submittedName>
        <fullName evidence="3">T9SS type A sorting domain-containing protein</fullName>
    </submittedName>
</protein>
<dbReference type="InterPro" id="IPR025965">
    <property type="entry name" value="FlgD/Vpr_Ig-like"/>
</dbReference>
<dbReference type="Gene3D" id="2.60.40.4070">
    <property type="match status" value="1"/>
</dbReference>
<dbReference type="InterPro" id="IPR026444">
    <property type="entry name" value="Secre_tail"/>
</dbReference>
<organism evidence="3 4">
    <name type="scientific">Eiseniibacteriota bacterium</name>
    <dbReference type="NCBI Taxonomy" id="2212470"/>
    <lineage>
        <taxon>Bacteria</taxon>
        <taxon>Candidatus Eiseniibacteriota</taxon>
    </lineage>
</organism>
<name>A0A538SEG0_UNCEI</name>
<proteinExistence type="predicted"/>